<organism evidence="1 2">
    <name type="scientific">Mucilaginibacter agri</name>
    <dbReference type="NCBI Taxonomy" id="2695265"/>
    <lineage>
        <taxon>Bacteria</taxon>
        <taxon>Pseudomonadati</taxon>
        <taxon>Bacteroidota</taxon>
        <taxon>Sphingobacteriia</taxon>
        <taxon>Sphingobacteriales</taxon>
        <taxon>Sphingobacteriaceae</taxon>
        <taxon>Mucilaginibacter</taxon>
    </lineage>
</organism>
<protein>
    <submittedName>
        <fullName evidence="1">DUF2199 domain-containing protein</fullName>
    </submittedName>
</protein>
<comment type="caution">
    <text evidence="1">The sequence shown here is derived from an EMBL/GenBank/DDBJ whole genome shotgun (WGS) entry which is preliminary data.</text>
</comment>
<gene>
    <name evidence="1" type="ORF">GSY63_16095</name>
</gene>
<proteinExistence type="predicted"/>
<sequence length="168" mass="19548">MTKMPYQCSVCNEVHHDWPAIAFNSPHYYHILSQEDKDKLATLSEDWCIIDYGDQTDRFIRAILRLPVIDTDQTLEYGVWVSVSEKNFVHYMDNFNEDIEGTTFFGYLCNQISEYDNTLSLKTNVVCGSKGQRPEVFPHKDQDNAFVHDCIYGITQEEADKRVHVLLN</sequence>
<reference evidence="1" key="1">
    <citation type="submission" date="2020-01" db="EMBL/GenBank/DDBJ databases">
        <authorList>
            <person name="Seo Y.L."/>
        </authorList>
    </citation>
    <scope>NUCLEOTIDE SEQUENCE</scope>
    <source>
        <strain evidence="1">R11</strain>
    </source>
</reference>
<evidence type="ECO:0000313" key="1">
    <source>
        <dbReference type="EMBL" id="NCD70887.1"/>
    </source>
</evidence>
<reference evidence="1" key="2">
    <citation type="submission" date="2020-10" db="EMBL/GenBank/DDBJ databases">
        <title>Mucilaginibacter sp. nov., isolated from soil.</title>
        <authorList>
            <person name="Jeon C.O."/>
        </authorList>
    </citation>
    <scope>NUCLEOTIDE SEQUENCE</scope>
    <source>
        <strain evidence="1">R11</strain>
    </source>
</reference>
<keyword evidence="2" id="KW-1185">Reference proteome</keyword>
<evidence type="ECO:0000313" key="2">
    <source>
        <dbReference type="Proteomes" id="UP000638732"/>
    </source>
</evidence>
<dbReference type="AlphaFoldDB" id="A0A965ZIV4"/>
<dbReference type="Pfam" id="PF09965">
    <property type="entry name" value="DUF2199"/>
    <property type="match status" value="1"/>
</dbReference>
<dbReference type="InterPro" id="IPR018697">
    <property type="entry name" value="DUF2199"/>
</dbReference>
<dbReference type="EMBL" id="WWEO01000043">
    <property type="protein sequence ID" value="NCD70887.1"/>
    <property type="molecule type" value="Genomic_DNA"/>
</dbReference>
<dbReference type="Proteomes" id="UP000638732">
    <property type="component" value="Unassembled WGS sequence"/>
</dbReference>
<accession>A0A965ZIV4</accession>
<dbReference type="RefSeq" id="WP_166586834.1">
    <property type="nucleotide sequence ID" value="NZ_WWEO01000043.1"/>
</dbReference>
<name>A0A965ZIV4_9SPHI</name>